<evidence type="ECO:0000256" key="6">
    <source>
        <dbReference type="SAM" id="Phobius"/>
    </source>
</evidence>
<reference evidence="9" key="1">
    <citation type="submission" date="2015-07" db="EMBL/GenBank/DDBJ databases">
        <authorList>
            <person name="Ju K.-S."/>
            <person name="Doroghazi J.R."/>
            <person name="Metcalf W.W."/>
        </authorList>
    </citation>
    <scope>NUCLEOTIDE SEQUENCE [LARGE SCALE GENOMIC DNA]</scope>
    <source>
        <strain evidence="9">NRRL ISP-5002</strain>
    </source>
</reference>
<evidence type="ECO:0000256" key="4">
    <source>
        <dbReference type="ARBA" id="ARBA00023136"/>
    </source>
</evidence>
<feature type="transmembrane region" description="Helical" evidence="6">
    <location>
        <begin position="85"/>
        <end position="104"/>
    </location>
</feature>
<dbReference type="AlphaFoldDB" id="A0A0N0XVG4"/>
<feature type="transmembrane region" description="Helical" evidence="6">
    <location>
        <begin position="407"/>
        <end position="425"/>
    </location>
</feature>
<dbReference type="Pfam" id="PF13620">
    <property type="entry name" value="CarboxypepD_reg"/>
    <property type="match status" value="2"/>
</dbReference>
<accession>A0A0N0XVG4</accession>
<dbReference type="PANTHER" id="PTHR23501:SF197">
    <property type="entry name" value="COMD"/>
    <property type="match status" value="1"/>
</dbReference>
<feature type="transmembrane region" description="Helical" evidence="6">
    <location>
        <begin position="372"/>
        <end position="395"/>
    </location>
</feature>
<keyword evidence="3 6" id="KW-1133">Transmembrane helix</keyword>
<dbReference type="Gene3D" id="2.60.40.10">
    <property type="entry name" value="Immunoglobulins"/>
    <property type="match status" value="1"/>
</dbReference>
<feature type="domain" description="Major facilitator superfamily (MFS) profile" evidence="7">
    <location>
        <begin position="19"/>
        <end position="469"/>
    </location>
</feature>
<dbReference type="SUPFAM" id="SSF49464">
    <property type="entry name" value="Carboxypeptidase regulatory domain-like"/>
    <property type="match status" value="1"/>
</dbReference>
<feature type="compositionally biased region" description="Low complexity" evidence="5">
    <location>
        <begin position="485"/>
        <end position="495"/>
    </location>
</feature>
<feature type="transmembrane region" description="Helical" evidence="6">
    <location>
        <begin position="203"/>
        <end position="222"/>
    </location>
</feature>
<evidence type="ECO:0000313" key="8">
    <source>
        <dbReference type="EMBL" id="KPC61566.1"/>
    </source>
</evidence>
<dbReference type="GO" id="GO:0005886">
    <property type="term" value="C:plasma membrane"/>
    <property type="evidence" value="ECO:0007669"/>
    <property type="project" value="UniProtKB-SubCell"/>
</dbReference>
<dbReference type="Proteomes" id="UP000037982">
    <property type="component" value="Unassembled WGS sequence"/>
</dbReference>
<comment type="caution">
    <text evidence="8">The sequence shown here is derived from an EMBL/GenBank/DDBJ whole genome shotgun (WGS) entry which is preliminary data.</text>
</comment>
<feature type="transmembrane region" description="Helical" evidence="6">
    <location>
        <begin position="20"/>
        <end position="42"/>
    </location>
</feature>
<feature type="transmembrane region" description="Helical" evidence="6">
    <location>
        <begin position="228"/>
        <end position="252"/>
    </location>
</feature>
<keyword evidence="2 6" id="KW-0812">Transmembrane</keyword>
<protein>
    <submittedName>
        <fullName evidence="8">Transporter</fullName>
    </submittedName>
</protein>
<dbReference type="GO" id="GO:0022857">
    <property type="term" value="F:transmembrane transporter activity"/>
    <property type="evidence" value="ECO:0007669"/>
    <property type="project" value="InterPro"/>
</dbReference>
<dbReference type="Pfam" id="PF07690">
    <property type="entry name" value="MFS_1"/>
    <property type="match status" value="1"/>
</dbReference>
<feature type="transmembrane region" description="Helical" evidence="6">
    <location>
        <begin position="272"/>
        <end position="292"/>
    </location>
</feature>
<evidence type="ECO:0000256" key="5">
    <source>
        <dbReference type="SAM" id="MobiDB-lite"/>
    </source>
</evidence>
<sequence length="689" mass="69515">MSSPHHRATPARSRTGGPVVAVLAFAGIVVAVMQTLVVPLVVELPRLLHTTTSNASWVITATLLAGAVATPVMGRLGDMFGKRRILFASLGLLIAGSLICAFTSDLVPMVVGRTLQGGAMGVIPLGISIMRDEVPAERMGSAMALMSSSLGVGSALGMPAAAFVAEHADWHVLFMGSAGLAAVALLLIALFVPESPVRTPGRFDVIGAVGLSAGLVCLLLGISKGGDWGWGSGTTLGCFAASVVILLAWGAVELRVEQPLVDLRTTARRQVLLTNLAAIAIGFAMYAMSLVLPQLLQLPEATGYGLGQSMVVAGLCVVPGGVVMILLSPVSARISAARGPKVSLMLGSVVIAIGYASALGLVHAVWQTLIVSALIGGGIALAYAAMPALIMGAVPPSETAAANGLNTLMRSIGTSTASAVLGVVLSHMTQPLGGVPLPSMNGFRTSFIIACAACVVALLIAAFLPGRGVGSRATSTPAVETVVGEPVAESGAASEAEPEPADPAEALPSGAGFHGLVREADGEVLGGATLTLVSPDGRQVGRTLSRPDGRYALAAPAPGPYVLIAAADGRQPQAVTVMAAATPVSYGVRLPRAAGAAGVQVRGTVRAGEGGHPLSDARLTLVDAAGNVVRTTVTDHDGTYVFTDLTAGEYSLIASGYPPVTSALAVEGRGTDAFDLELAHPEAKQAAVS</sequence>
<dbReference type="InterPro" id="IPR011701">
    <property type="entry name" value="MFS"/>
</dbReference>
<dbReference type="EMBL" id="LGKG01000146">
    <property type="protein sequence ID" value="KPC61566.1"/>
    <property type="molecule type" value="Genomic_DNA"/>
</dbReference>
<organism evidence="8 9">
    <name type="scientific">Streptomyces chattanoogensis</name>
    <dbReference type="NCBI Taxonomy" id="66876"/>
    <lineage>
        <taxon>Bacteria</taxon>
        <taxon>Bacillati</taxon>
        <taxon>Actinomycetota</taxon>
        <taxon>Actinomycetes</taxon>
        <taxon>Kitasatosporales</taxon>
        <taxon>Streptomycetaceae</taxon>
        <taxon>Streptomyces</taxon>
    </lineage>
</organism>
<dbReference type="InterPro" id="IPR036259">
    <property type="entry name" value="MFS_trans_sf"/>
</dbReference>
<dbReference type="GO" id="GO:0005975">
    <property type="term" value="P:carbohydrate metabolic process"/>
    <property type="evidence" value="ECO:0007669"/>
    <property type="project" value="UniProtKB-ARBA"/>
</dbReference>
<evidence type="ECO:0000313" key="9">
    <source>
        <dbReference type="Proteomes" id="UP000037982"/>
    </source>
</evidence>
<feature type="transmembrane region" description="Helical" evidence="6">
    <location>
        <begin position="110"/>
        <end position="130"/>
    </location>
</feature>
<evidence type="ECO:0000256" key="3">
    <source>
        <dbReference type="ARBA" id="ARBA00022989"/>
    </source>
</evidence>
<feature type="region of interest" description="Disordered" evidence="5">
    <location>
        <begin position="472"/>
        <end position="512"/>
    </location>
</feature>
<keyword evidence="9" id="KW-1185">Reference proteome</keyword>
<evidence type="ECO:0000256" key="1">
    <source>
        <dbReference type="ARBA" id="ARBA00004651"/>
    </source>
</evidence>
<dbReference type="PANTHER" id="PTHR23501">
    <property type="entry name" value="MAJOR FACILITATOR SUPERFAMILY"/>
    <property type="match status" value="1"/>
</dbReference>
<proteinExistence type="predicted"/>
<dbReference type="SUPFAM" id="SSF103473">
    <property type="entry name" value="MFS general substrate transporter"/>
    <property type="match status" value="1"/>
</dbReference>
<feature type="transmembrane region" description="Helical" evidence="6">
    <location>
        <begin position="54"/>
        <end position="73"/>
    </location>
</feature>
<dbReference type="PROSITE" id="PS50850">
    <property type="entry name" value="MFS"/>
    <property type="match status" value="1"/>
</dbReference>
<evidence type="ECO:0000259" key="7">
    <source>
        <dbReference type="PROSITE" id="PS50850"/>
    </source>
</evidence>
<feature type="transmembrane region" description="Helical" evidence="6">
    <location>
        <begin position="142"/>
        <end position="164"/>
    </location>
</feature>
<dbReference type="Gene3D" id="1.20.1720.10">
    <property type="entry name" value="Multidrug resistance protein D"/>
    <property type="match status" value="1"/>
</dbReference>
<dbReference type="Gene3D" id="1.20.1250.20">
    <property type="entry name" value="MFS general substrate transporter like domains"/>
    <property type="match status" value="1"/>
</dbReference>
<feature type="transmembrane region" description="Helical" evidence="6">
    <location>
        <begin position="170"/>
        <end position="191"/>
    </location>
</feature>
<evidence type="ECO:0000256" key="2">
    <source>
        <dbReference type="ARBA" id="ARBA00022692"/>
    </source>
</evidence>
<feature type="transmembrane region" description="Helical" evidence="6">
    <location>
        <begin position="312"/>
        <end position="332"/>
    </location>
</feature>
<dbReference type="InterPro" id="IPR020846">
    <property type="entry name" value="MFS_dom"/>
</dbReference>
<dbReference type="InterPro" id="IPR008969">
    <property type="entry name" value="CarboxyPept-like_regulatory"/>
</dbReference>
<dbReference type="Gene3D" id="2.60.40.1120">
    <property type="entry name" value="Carboxypeptidase-like, regulatory domain"/>
    <property type="match status" value="1"/>
</dbReference>
<keyword evidence="4 6" id="KW-0472">Membrane</keyword>
<dbReference type="PATRIC" id="fig|66876.3.peg.5104"/>
<name>A0A0N0XVG4_9ACTN</name>
<feature type="transmembrane region" description="Helical" evidence="6">
    <location>
        <begin position="344"/>
        <end position="366"/>
    </location>
</feature>
<dbReference type="InterPro" id="IPR013783">
    <property type="entry name" value="Ig-like_fold"/>
</dbReference>
<dbReference type="CDD" id="cd17504">
    <property type="entry name" value="MFS_MMR_MDR_like"/>
    <property type="match status" value="1"/>
</dbReference>
<comment type="subcellular location">
    <subcellularLocation>
        <location evidence="1">Cell membrane</location>
        <topology evidence="1">Multi-pass membrane protein</topology>
    </subcellularLocation>
</comment>
<gene>
    <name evidence="8" type="ORF">ADL29_23295</name>
</gene>
<dbReference type="SUPFAM" id="SSF49478">
    <property type="entry name" value="Cna protein B-type domain"/>
    <property type="match status" value="1"/>
</dbReference>
<feature type="transmembrane region" description="Helical" evidence="6">
    <location>
        <begin position="445"/>
        <end position="464"/>
    </location>
</feature>